<accession>A0A6S7D0V2</accession>
<dbReference type="RefSeq" id="WP_217469169.1">
    <property type="nucleotide sequence ID" value="NZ_CADIKK010000034.1"/>
</dbReference>
<evidence type="ECO:0000313" key="3">
    <source>
        <dbReference type="Proteomes" id="UP000494365"/>
    </source>
</evidence>
<protein>
    <submittedName>
        <fullName evidence="2">Uncharacterized protein</fullName>
    </submittedName>
</protein>
<keyword evidence="3" id="KW-1185">Reference proteome</keyword>
<sequence>MRGAYETAAFEAMREVEIAVREAAGFGGSTHGVPMMKKESHPTSAHPTPRSFHICSNAGGLNLRRKTAILVSAHFACVKRN</sequence>
<gene>
    <name evidence="2" type="ORF">LMG28614_05742</name>
</gene>
<dbReference type="Proteomes" id="UP000494365">
    <property type="component" value="Unassembled WGS sequence"/>
</dbReference>
<name>A0A6S7D0V2_9BURK</name>
<reference evidence="2 3" key="1">
    <citation type="submission" date="2020-04" db="EMBL/GenBank/DDBJ databases">
        <authorList>
            <person name="De Canck E."/>
        </authorList>
    </citation>
    <scope>NUCLEOTIDE SEQUENCE [LARGE SCALE GENOMIC DNA]</scope>
    <source>
        <strain evidence="2 3">LMG 28614</strain>
    </source>
</reference>
<dbReference type="EMBL" id="CADIKK010000034">
    <property type="protein sequence ID" value="CAB3803108.1"/>
    <property type="molecule type" value="Genomic_DNA"/>
</dbReference>
<feature type="region of interest" description="Disordered" evidence="1">
    <location>
        <begin position="29"/>
        <end position="50"/>
    </location>
</feature>
<organism evidence="2 3">
    <name type="scientific">Paraburkholderia ultramafica</name>
    <dbReference type="NCBI Taxonomy" id="1544867"/>
    <lineage>
        <taxon>Bacteria</taxon>
        <taxon>Pseudomonadati</taxon>
        <taxon>Pseudomonadota</taxon>
        <taxon>Betaproteobacteria</taxon>
        <taxon>Burkholderiales</taxon>
        <taxon>Burkholderiaceae</taxon>
        <taxon>Paraburkholderia</taxon>
    </lineage>
</organism>
<evidence type="ECO:0000313" key="2">
    <source>
        <dbReference type="EMBL" id="CAB3803108.1"/>
    </source>
</evidence>
<evidence type="ECO:0000256" key="1">
    <source>
        <dbReference type="SAM" id="MobiDB-lite"/>
    </source>
</evidence>
<proteinExistence type="predicted"/>
<dbReference type="AlphaFoldDB" id="A0A6S7D0V2"/>